<dbReference type="InterPro" id="IPR045032">
    <property type="entry name" value="PEL"/>
</dbReference>
<evidence type="ECO:0000256" key="2">
    <source>
        <dbReference type="RuleBase" id="RU361173"/>
    </source>
</evidence>
<dbReference type="Gene3D" id="2.160.20.10">
    <property type="entry name" value="Single-stranded right-handed beta-helix, Pectin lyase-like"/>
    <property type="match status" value="1"/>
</dbReference>
<keyword evidence="6" id="KW-1185">Reference proteome</keyword>
<dbReference type="InterPro" id="IPR011050">
    <property type="entry name" value="Pectin_lyase_fold/virulence"/>
</dbReference>
<keyword evidence="2" id="KW-0964">Secreted</keyword>
<keyword evidence="2" id="KW-0624">Polysaccharide degradation</keyword>
<protein>
    <recommendedName>
        <fullName evidence="4">CBM2 domain-containing protein</fullName>
    </recommendedName>
</protein>
<dbReference type="PANTHER" id="PTHR31683">
    <property type="entry name" value="PECTATE LYASE 18-RELATED"/>
    <property type="match status" value="1"/>
</dbReference>
<accession>A0A919R7Y3</accession>
<comment type="similarity">
    <text evidence="2">Belongs to the polysaccharide lyase 1 family.</text>
</comment>
<dbReference type="GO" id="GO:0005576">
    <property type="term" value="C:extracellular region"/>
    <property type="evidence" value="ECO:0007669"/>
    <property type="project" value="UniProtKB-SubCell"/>
</dbReference>
<dbReference type="GO" id="GO:0004553">
    <property type="term" value="F:hydrolase activity, hydrolyzing O-glycosyl compounds"/>
    <property type="evidence" value="ECO:0007669"/>
    <property type="project" value="InterPro"/>
</dbReference>
<dbReference type="GO" id="GO:0030570">
    <property type="term" value="F:pectate lyase activity"/>
    <property type="evidence" value="ECO:0007669"/>
    <property type="project" value="InterPro"/>
</dbReference>
<dbReference type="PROSITE" id="PS51173">
    <property type="entry name" value="CBM2"/>
    <property type="match status" value="1"/>
</dbReference>
<dbReference type="SUPFAM" id="SSF51126">
    <property type="entry name" value="Pectin lyase-like"/>
    <property type="match status" value="1"/>
</dbReference>
<dbReference type="InterPro" id="IPR006626">
    <property type="entry name" value="PbH1"/>
</dbReference>
<evidence type="ECO:0000313" key="5">
    <source>
        <dbReference type="EMBL" id="GII81264.1"/>
    </source>
</evidence>
<dbReference type="Proteomes" id="UP000655287">
    <property type="component" value="Unassembled WGS sequence"/>
</dbReference>
<dbReference type="Pfam" id="PF00553">
    <property type="entry name" value="CBM_2"/>
    <property type="match status" value="1"/>
</dbReference>
<keyword evidence="2" id="KW-0119">Carbohydrate metabolism</keyword>
<evidence type="ECO:0000256" key="1">
    <source>
        <dbReference type="ARBA" id="ARBA00023239"/>
    </source>
</evidence>
<dbReference type="InterPro" id="IPR002022">
    <property type="entry name" value="Pec_lyase"/>
</dbReference>
<dbReference type="PANTHER" id="PTHR31683:SF18">
    <property type="entry name" value="PECTATE LYASE 21-RELATED"/>
    <property type="match status" value="1"/>
</dbReference>
<evidence type="ECO:0000313" key="6">
    <source>
        <dbReference type="Proteomes" id="UP000655287"/>
    </source>
</evidence>
<sequence length="433" mass="43896">MATAMTAATAGLIGATSEAATAASGCRVNYTITSQWADGFTASIDITNLGDAVSGWKLGWTFGAGQKVTSGWSATYAQSGSAVTAANASYNGSLGTGASTSIGFQGASGGSNPAPASFTLNGVTCTGGVGGTPTPSQSPTQTPTSNPTPPPSGGGGLVGWATQNGGTTGGGNASTVTVSDSSALSSAIRGTNASVVRVSGTLSCSGMLQVGSNKTIVGASGATIAGCGLNVSRAQNVIIKNLIFRNWNDDAINVQYSTNVWIDHNSLSNGYDGAIDIKRASDYVTVSWNKISNHNKAMLLGHDDGNGGEDRGHLRVTYHHNWFDATTQRHPRVRFGNPVHVFNNYYYANGGYGVASTMEAGVLVEGNYFDNVKDPYHRGEGSSPAGNLVARDNYKVNSGAGDAGGSVASVPYSYSLDSASSVKSVVTGGAGAH</sequence>
<dbReference type="InterPro" id="IPR012334">
    <property type="entry name" value="Pectin_lyas_fold"/>
</dbReference>
<reference evidence="5" key="1">
    <citation type="submission" date="2021-01" db="EMBL/GenBank/DDBJ databases">
        <title>Whole genome shotgun sequence of Sphaerisporangium rufum NBRC 109079.</title>
        <authorList>
            <person name="Komaki H."/>
            <person name="Tamura T."/>
        </authorList>
    </citation>
    <scope>NUCLEOTIDE SEQUENCE</scope>
    <source>
        <strain evidence="5">NBRC 109079</strain>
    </source>
</reference>
<evidence type="ECO:0000256" key="3">
    <source>
        <dbReference type="SAM" id="MobiDB-lite"/>
    </source>
</evidence>
<dbReference type="EMBL" id="BOOU01000093">
    <property type="protein sequence ID" value="GII81264.1"/>
    <property type="molecule type" value="Genomic_DNA"/>
</dbReference>
<organism evidence="5 6">
    <name type="scientific">Sphaerisporangium rufum</name>
    <dbReference type="NCBI Taxonomy" id="1381558"/>
    <lineage>
        <taxon>Bacteria</taxon>
        <taxon>Bacillati</taxon>
        <taxon>Actinomycetota</taxon>
        <taxon>Actinomycetes</taxon>
        <taxon>Streptosporangiales</taxon>
        <taxon>Streptosporangiaceae</taxon>
        <taxon>Sphaerisporangium</taxon>
    </lineage>
</organism>
<dbReference type="Gene3D" id="2.60.40.290">
    <property type="match status" value="1"/>
</dbReference>
<dbReference type="InterPro" id="IPR012291">
    <property type="entry name" value="CBM2_carb-bd_dom_sf"/>
</dbReference>
<feature type="compositionally biased region" description="Low complexity" evidence="3">
    <location>
        <begin position="132"/>
        <end position="145"/>
    </location>
</feature>
<dbReference type="InterPro" id="IPR008965">
    <property type="entry name" value="CBM2/CBM3_carb-bd_dom_sf"/>
</dbReference>
<dbReference type="SMART" id="SM00637">
    <property type="entry name" value="CBD_II"/>
    <property type="match status" value="1"/>
</dbReference>
<dbReference type="SMART" id="SM00710">
    <property type="entry name" value="PbH1"/>
    <property type="match status" value="4"/>
</dbReference>
<gene>
    <name evidence="5" type="ORF">Sru01_62460</name>
</gene>
<comment type="caution">
    <text evidence="5">The sequence shown here is derived from an EMBL/GenBank/DDBJ whole genome shotgun (WGS) entry which is preliminary data.</text>
</comment>
<dbReference type="Pfam" id="PF00544">
    <property type="entry name" value="Pectate_lyase_4"/>
    <property type="match status" value="1"/>
</dbReference>
<evidence type="ECO:0000259" key="4">
    <source>
        <dbReference type="PROSITE" id="PS51173"/>
    </source>
</evidence>
<dbReference type="GO" id="GO:0030247">
    <property type="term" value="F:polysaccharide binding"/>
    <property type="evidence" value="ECO:0007669"/>
    <property type="project" value="UniProtKB-UniRule"/>
</dbReference>
<feature type="region of interest" description="Disordered" evidence="3">
    <location>
        <begin position="125"/>
        <end position="176"/>
    </location>
</feature>
<comment type="subcellular location">
    <subcellularLocation>
        <location evidence="2">Secreted</location>
    </subcellularLocation>
</comment>
<dbReference type="SUPFAM" id="SSF49384">
    <property type="entry name" value="Carbohydrate-binding domain"/>
    <property type="match status" value="1"/>
</dbReference>
<dbReference type="InterPro" id="IPR001919">
    <property type="entry name" value="CBD2"/>
</dbReference>
<proteinExistence type="inferred from homology"/>
<keyword evidence="1 2" id="KW-0456">Lyase</keyword>
<dbReference type="GO" id="GO:0000272">
    <property type="term" value="P:polysaccharide catabolic process"/>
    <property type="evidence" value="ECO:0007669"/>
    <property type="project" value="UniProtKB-KW"/>
</dbReference>
<dbReference type="AlphaFoldDB" id="A0A919R7Y3"/>
<name>A0A919R7Y3_9ACTN</name>
<dbReference type="SMART" id="SM00656">
    <property type="entry name" value="Amb_all"/>
    <property type="match status" value="1"/>
</dbReference>
<feature type="domain" description="CBM2" evidence="4">
    <location>
        <begin position="19"/>
        <end position="128"/>
    </location>
</feature>